<keyword evidence="1" id="KW-0067">ATP-binding</keyword>
<reference evidence="1" key="1">
    <citation type="submission" date="2021-01" db="EMBL/GenBank/DDBJ databases">
        <authorList>
            <person name="Sun Q."/>
        </authorList>
    </citation>
    <scope>NUCLEOTIDE SEQUENCE</scope>
    <source>
        <strain evidence="1">YIM B02566</strain>
    </source>
</reference>
<accession>A0ACC5REH7</accession>
<keyword evidence="2" id="KW-1185">Reference proteome</keyword>
<comment type="caution">
    <text evidence="1">The sequence shown here is derived from an EMBL/GenBank/DDBJ whole genome shotgun (WGS) entry which is preliminary data.</text>
</comment>
<dbReference type="EMBL" id="JAENHL010000008">
    <property type="protein sequence ID" value="MBK1870803.1"/>
    <property type="molecule type" value="Genomic_DNA"/>
</dbReference>
<gene>
    <name evidence="1" type="ORF">JHL16_30840</name>
</gene>
<evidence type="ECO:0000313" key="1">
    <source>
        <dbReference type="EMBL" id="MBK1870803.1"/>
    </source>
</evidence>
<keyword evidence="1" id="KW-0547">Nucleotide-binding</keyword>
<sequence>MTKADDRPASLSLQSVSKHFGPVKAVDGIDLDIGQDEFFSLLGPSGSGKTTMLRIIAGLERPTAGRVLVRGQDVTAMPPYKRRIGMVFQNFLLFPHKTVAENIVFPLRMQNVGRAERGERLVWAMKLLRLDGLAERYPNELSGGQQQRVSLARGLISRPALLLLDEPLANLDRELRAEMEVEIRRYQKELNIPFVYVTHNQEEALTMSDRIAVMRNGVFEQIGPRNDVYRKPATAFVAAFVGQSNQLTGRAEMVGPDSLTMTWRGHRLHLPHPDGIAAGDEVRFFIKYEDVEVTPERPAQGNHLGGRLRDIIFKGQTANYIVSLADGSEIIASASSRDQKVAIGAAVSVTWPATAGMCFKS</sequence>
<organism evidence="1 2">
    <name type="scientific">Taklimakanibacter albus</name>
    <dbReference type="NCBI Taxonomy" id="2800327"/>
    <lineage>
        <taxon>Bacteria</taxon>
        <taxon>Pseudomonadati</taxon>
        <taxon>Pseudomonadota</taxon>
        <taxon>Alphaproteobacteria</taxon>
        <taxon>Hyphomicrobiales</taxon>
        <taxon>Aestuariivirgaceae</taxon>
        <taxon>Taklimakanibacter</taxon>
    </lineage>
</organism>
<dbReference type="Proteomes" id="UP000616151">
    <property type="component" value="Unassembled WGS sequence"/>
</dbReference>
<evidence type="ECO:0000313" key="2">
    <source>
        <dbReference type="Proteomes" id="UP000616151"/>
    </source>
</evidence>
<proteinExistence type="predicted"/>
<name>A0ACC5REH7_9HYPH</name>
<protein>
    <submittedName>
        <fullName evidence="1">ABC transporter ATP-binding protein</fullName>
    </submittedName>
</protein>